<dbReference type="InterPro" id="IPR052165">
    <property type="entry name" value="Membrane_assoc_protease"/>
</dbReference>
<dbReference type="PANTHER" id="PTHR33507:SF3">
    <property type="entry name" value="INNER MEMBRANE PROTEIN YBBJ"/>
    <property type="match status" value="1"/>
</dbReference>
<comment type="subcellular location">
    <subcellularLocation>
        <location evidence="1">Membrane</location>
        <topology evidence="1">Multi-pass membrane protein</topology>
    </subcellularLocation>
</comment>
<dbReference type="Proteomes" id="UP000605676">
    <property type="component" value="Unassembled WGS sequence"/>
</dbReference>
<reference evidence="7 8" key="1">
    <citation type="submission" date="2021-01" db="EMBL/GenBank/DDBJ databases">
        <title>Carboxyliciviraga sp.nov., isolated from coastal sediments.</title>
        <authorList>
            <person name="Lu D."/>
            <person name="Zhang T."/>
        </authorList>
    </citation>
    <scope>NUCLEOTIDE SEQUENCE [LARGE SCALE GENOMIC DNA]</scope>
    <source>
        <strain evidence="7 8">N1Y132</strain>
    </source>
</reference>
<comment type="caution">
    <text evidence="7">The sequence shown here is derived from an EMBL/GenBank/DDBJ whole genome shotgun (WGS) entry which is preliminary data.</text>
</comment>
<keyword evidence="2 5" id="KW-0812">Transmembrane</keyword>
<evidence type="ECO:0000256" key="1">
    <source>
        <dbReference type="ARBA" id="ARBA00004141"/>
    </source>
</evidence>
<dbReference type="RefSeq" id="WP_200467065.1">
    <property type="nucleotide sequence ID" value="NZ_JAENRR010000097.1"/>
</dbReference>
<dbReference type="PANTHER" id="PTHR33507">
    <property type="entry name" value="INNER MEMBRANE PROTEIN YBBJ"/>
    <property type="match status" value="1"/>
</dbReference>
<gene>
    <name evidence="7" type="ORF">JIV24_21065</name>
</gene>
<feature type="transmembrane region" description="Helical" evidence="5">
    <location>
        <begin position="53"/>
        <end position="73"/>
    </location>
</feature>
<evidence type="ECO:0000256" key="5">
    <source>
        <dbReference type="SAM" id="Phobius"/>
    </source>
</evidence>
<dbReference type="InterPro" id="IPR002810">
    <property type="entry name" value="NfeD-like_C"/>
</dbReference>
<protein>
    <submittedName>
        <fullName evidence="7">NfeD family protein</fullName>
    </submittedName>
</protein>
<dbReference type="Gene3D" id="2.40.50.140">
    <property type="entry name" value="Nucleic acid-binding proteins"/>
    <property type="match status" value="1"/>
</dbReference>
<dbReference type="Pfam" id="PF01957">
    <property type="entry name" value="NfeD"/>
    <property type="match status" value="1"/>
</dbReference>
<evidence type="ECO:0000313" key="8">
    <source>
        <dbReference type="Proteomes" id="UP000605676"/>
    </source>
</evidence>
<keyword evidence="3 5" id="KW-1133">Transmembrane helix</keyword>
<evidence type="ECO:0000313" key="7">
    <source>
        <dbReference type="EMBL" id="MBK3519846.1"/>
    </source>
</evidence>
<evidence type="ECO:0000256" key="4">
    <source>
        <dbReference type="ARBA" id="ARBA00023136"/>
    </source>
</evidence>
<organism evidence="7 8">
    <name type="scientific">Carboxylicivirga marina</name>
    <dbReference type="NCBI Taxonomy" id="2800988"/>
    <lineage>
        <taxon>Bacteria</taxon>
        <taxon>Pseudomonadati</taxon>
        <taxon>Bacteroidota</taxon>
        <taxon>Bacteroidia</taxon>
        <taxon>Marinilabiliales</taxon>
        <taxon>Marinilabiliaceae</taxon>
        <taxon>Carboxylicivirga</taxon>
    </lineage>
</organism>
<dbReference type="SUPFAM" id="SSF141322">
    <property type="entry name" value="NfeD domain-like"/>
    <property type="match status" value="1"/>
</dbReference>
<feature type="transmembrane region" description="Helical" evidence="5">
    <location>
        <begin position="6"/>
        <end position="21"/>
    </location>
</feature>
<proteinExistence type="predicted"/>
<feature type="domain" description="NfeD-like C-terminal" evidence="6">
    <location>
        <begin position="89"/>
        <end position="144"/>
    </location>
</feature>
<keyword evidence="8" id="KW-1185">Reference proteome</keyword>
<dbReference type="EMBL" id="JAENRR010000097">
    <property type="protein sequence ID" value="MBK3519846.1"/>
    <property type="molecule type" value="Genomic_DNA"/>
</dbReference>
<dbReference type="InterPro" id="IPR012340">
    <property type="entry name" value="NA-bd_OB-fold"/>
</dbReference>
<name>A0ABS1HQA2_9BACT</name>
<accession>A0ABS1HQA2</accession>
<evidence type="ECO:0000256" key="2">
    <source>
        <dbReference type="ARBA" id="ARBA00022692"/>
    </source>
</evidence>
<evidence type="ECO:0000259" key="6">
    <source>
        <dbReference type="Pfam" id="PF01957"/>
    </source>
</evidence>
<keyword evidence="4 5" id="KW-0472">Membrane</keyword>
<sequence length="146" mass="16094">MEFLSNVAVIWFIAGVALLLLEFIIPGVFILFFGIGALVTALCVYLFEPSLAVQFLIFSITSVLSLILLRSYLLKKLYKMPDLVDDPDEEFIGETAYCLSNIQPDSDGKVEFKGTTWTASAGQEIIAGTKVKIIRKIGLILEVEAV</sequence>
<evidence type="ECO:0000256" key="3">
    <source>
        <dbReference type="ARBA" id="ARBA00022989"/>
    </source>
</evidence>